<dbReference type="EMBL" id="FQZN01000025">
    <property type="protein sequence ID" value="SHJ38748.1"/>
    <property type="molecule type" value="Genomic_DNA"/>
</dbReference>
<dbReference type="Proteomes" id="UP000184192">
    <property type="component" value="Unassembled WGS sequence"/>
</dbReference>
<proteinExistence type="predicted"/>
<keyword evidence="1" id="KW-0472">Membrane</keyword>
<organism evidence="2 3">
    <name type="scientific">Bacteroides stercorirosoris</name>
    <dbReference type="NCBI Taxonomy" id="871324"/>
    <lineage>
        <taxon>Bacteria</taxon>
        <taxon>Pseudomonadati</taxon>
        <taxon>Bacteroidota</taxon>
        <taxon>Bacteroidia</taxon>
        <taxon>Bacteroidales</taxon>
        <taxon>Bacteroidaceae</taxon>
        <taxon>Bacteroides</taxon>
    </lineage>
</organism>
<evidence type="ECO:0000256" key="1">
    <source>
        <dbReference type="SAM" id="Phobius"/>
    </source>
</evidence>
<keyword evidence="1" id="KW-0812">Transmembrane</keyword>
<sequence>MNSFLGCLLIGNMVLLAFLLVKVLDLTDY</sequence>
<keyword evidence="3" id="KW-1185">Reference proteome</keyword>
<keyword evidence="1" id="KW-1133">Transmembrane helix</keyword>
<evidence type="ECO:0000313" key="2">
    <source>
        <dbReference type="EMBL" id="SHJ38748.1"/>
    </source>
</evidence>
<accession>A0A1M6IWD5</accession>
<name>A0A1M6IWD5_9BACE</name>
<dbReference type="AlphaFoldDB" id="A0A1M6IWD5"/>
<gene>
    <name evidence="2" type="ORF">SAMN05444350_12559</name>
</gene>
<evidence type="ECO:0000313" key="3">
    <source>
        <dbReference type="Proteomes" id="UP000184192"/>
    </source>
</evidence>
<reference evidence="3" key="1">
    <citation type="submission" date="2016-11" db="EMBL/GenBank/DDBJ databases">
        <authorList>
            <person name="Varghese N."/>
            <person name="Submissions S."/>
        </authorList>
    </citation>
    <scope>NUCLEOTIDE SEQUENCE [LARGE SCALE GENOMIC DNA]</scope>
    <source>
        <strain evidence="3">DSM 26884</strain>
    </source>
</reference>
<protein>
    <submittedName>
        <fullName evidence="2">Uncharacterized protein</fullName>
    </submittedName>
</protein>
<feature type="transmembrane region" description="Helical" evidence="1">
    <location>
        <begin position="7"/>
        <end position="24"/>
    </location>
</feature>